<dbReference type="Pfam" id="PF13589">
    <property type="entry name" value="HATPase_c_3"/>
    <property type="match status" value="1"/>
</dbReference>
<dbReference type="GO" id="GO:0005524">
    <property type="term" value="F:ATP binding"/>
    <property type="evidence" value="ECO:0007669"/>
    <property type="project" value="UniProtKB-KW"/>
</dbReference>
<dbReference type="GO" id="GO:0140662">
    <property type="term" value="F:ATP-dependent protein folding chaperone"/>
    <property type="evidence" value="ECO:0007669"/>
    <property type="project" value="InterPro"/>
</dbReference>
<comment type="similarity">
    <text evidence="1">Belongs to the heat shock protein 90 family.</text>
</comment>
<evidence type="ECO:0000256" key="4">
    <source>
        <dbReference type="ARBA" id="ARBA00023186"/>
    </source>
</evidence>
<dbReference type="PANTHER" id="PTHR11528">
    <property type="entry name" value="HEAT SHOCK PROTEIN 90 FAMILY MEMBER"/>
    <property type="match status" value="1"/>
</dbReference>
<keyword evidence="3" id="KW-0067">ATP-binding</keyword>
<reference evidence="7" key="1">
    <citation type="journal article" date="2018" name="Genome Announc.">
        <title>Draft Genome Sequence of the Nitrogen-Fixing and Hormogonia-Inducing Cyanobacterium Nostoc cycadae Strain WK-1, Isolated from the Coralloid Roots of Cycas revoluta.</title>
        <authorList>
            <person name="Kanesaki Y."/>
            <person name="Hirose M."/>
            <person name="Hirose Y."/>
            <person name="Fujisawa T."/>
            <person name="Nakamura Y."/>
            <person name="Watanabe S."/>
            <person name="Matsunaga S."/>
            <person name="Uchida H."/>
            <person name="Murakami A."/>
        </authorList>
    </citation>
    <scope>NUCLEOTIDE SEQUENCE [LARGE SCALE GENOMIC DNA]</scope>
    <source>
        <strain evidence="7">WK-1</strain>
    </source>
</reference>
<dbReference type="GO" id="GO:0016887">
    <property type="term" value="F:ATP hydrolysis activity"/>
    <property type="evidence" value="ECO:0007669"/>
    <property type="project" value="InterPro"/>
</dbReference>
<dbReference type="GO" id="GO:0051082">
    <property type="term" value="F:unfolded protein binding"/>
    <property type="evidence" value="ECO:0007669"/>
    <property type="project" value="InterPro"/>
</dbReference>
<dbReference type="EMBL" id="BDGE01000034">
    <property type="protein sequence ID" value="GBE92260.1"/>
    <property type="molecule type" value="Genomic_DNA"/>
</dbReference>
<protein>
    <recommendedName>
        <fullName evidence="5">HD-CE domain-containing protein</fullName>
    </recommendedName>
</protein>
<accession>A0A2H6LGB3</accession>
<dbReference type="AlphaFoldDB" id="A0A2H6LGB3"/>
<feature type="domain" description="HD-CE" evidence="5">
    <location>
        <begin position="45"/>
        <end position="319"/>
    </location>
</feature>
<organism evidence="6 7">
    <name type="scientific">Nostoc cycadae WK-1</name>
    <dbReference type="NCBI Taxonomy" id="1861711"/>
    <lineage>
        <taxon>Bacteria</taxon>
        <taxon>Bacillati</taxon>
        <taxon>Cyanobacteriota</taxon>
        <taxon>Cyanophyceae</taxon>
        <taxon>Nostocales</taxon>
        <taxon>Nostocaceae</taxon>
        <taxon>Nostoc</taxon>
    </lineage>
</organism>
<evidence type="ECO:0000256" key="1">
    <source>
        <dbReference type="ARBA" id="ARBA00008239"/>
    </source>
</evidence>
<dbReference type="PRINTS" id="PR00775">
    <property type="entry name" value="HEATSHOCK90"/>
</dbReference>
<proteinExistence type="inferred from homology"/>
<evidence type="ECO:0000259" key="5">
    <source>
        <dbReference type="Pfam" id="PF24391"/>
    </source>
</evidence>
<evidence type="ECO:0000313" key="6">
    <source>
        <dbReference type="EMBL" id="GBE92260.1"/>
    </source>
</evidence>
<sequence length="1074" mass="124031">MALQTEAERQADKVRELSEFSNLSLPGVREQVTEMLRLIGHEGIFATYTKHDISHIDFMLRMLDWLIPKETSTKMTPADWLLVVLSIYLHDLGMLVTTEEYQQRKNNEEFQNWLKSLERTNEGREYLIARTHRMTDDEKERFFFQEYIRKGHAARIREWITGNHSRKWGSQINAIAKELEKLLSPLPIRFREYLGTVCESHHADDLDKYDKYPLFALCGATPPSGVNVQYAGILLRTVDLLHVTQDRTPSVMFQTIRLSDPKGVSEWDRQLGTFAVYHINRTFELTDPDSCIVKISANFREEAPLFALQEYITYANKQIFQSKRWAEKSQQERDGKDYIFPWHTVKGDVQLEGVPPSPLKFELDRGRLLNLLVGHTIYNDATVAIRELLQNSIDAVRFQHHLDIRKAREKGQTTTPPIGTVRVRWKPDNRQLIVEDDGIGMDKDIIENHLMMVGSSYYNTSQFESDFKDFTPISRFGIGVLTCFMVSDDIEIVTCRDRKGHRIRMTSVDTDYLLREIQPDDQLLEGLEPHGTRVTLRLRETVDLSKKTIEEIVRYWIILPACRVEFVDATQEPQQIGFNSPEEALRYFHTDQLKAASLEDEASGKKLDVIVKKRCEQGEDRAGQYELAFAVNSNLWLERSFAQRPEKELPAVCIEGIRVSNGLPWFSYQSNLYSERSISAILSVRNDRRFRTTVSRAGLEKDEEFERIGQLCADMLFEHLTDEIKRISDKPGQPLSQASSASSGLYRNILKATNAGSATQYIESLYLDSPSIVIEKLNDELSSNNKTSRSLVSHVDLQAETEFWTVESRLVDSLGTISRDLGRELSLNEFIVALAPGYKELQFTPLVPDAHLFSEVILNSHRPELAKFSRQHQQTAIKWIRRTSNDINFSINVINLLSENFVKDIAINYIYTDQERRKRNPFFENLIKALNSKELFVIPMDIVKISGDDNQVQMVQNRITTMIKQGSDLEKLWSTFKEALLYLKNQKPDTIDLLRAASAVYSFSLNSHLKRKVYYSSPSAESYIFAWKDGVDILRSAFRDINSNIDLPDSINKLVAHSHIFNASNYWRDWFNIY</sequence>
<dbReference type="InterPro" id="IPR020575">
    <property type="entry name" value="Hsp90_N"/>
</dbReference>
<keyword evidence="4" id="KW-0143">Chaperone</keyword>
<gene>
    <name evidence="6" type="ORF">NCWK1_2014</name>
</gene>
<keyword evidence="7" id="KW-1185">Reference proteome</keyword>
<dbReference type="Pfam" id="PF24391">
    <property type="entry name" value="HD-CE"/>
    <property type="match status" value="1"/>
</dbReference>
<dbReference type="RefSeq" id="WP_103124678.1">
    <property type="nucleotide sequence ID" value="NZ_DF978426.1"/>
</dbReference>
<evidence type="ECO:0000256" key="3">
    <source>
        <dbReference type="ARBA" id="ARBA00022840"/>
    </source>
</evidence>
<dbReference type="Gene3D" id="3.30.565.10">
    <property type="entry name" value="Histidine kinase-like ATPase, C-terminal domain"/>
    <property type="match status" value="1"/>
</dbReference>
<evidence type="ECO:0000256" key="2">
    <source>
        <dbReference type="ARBA" id="ARBA00022741"/>
    </source>
</evidence>
<dbReference type="InterPro" id="IPR056471">
    <property type="entry name" value="HD-CE"/>
</dbReference>
<keyword evidence="2" id="KW-0547">Nucleotide-binding</keyword>
<dbReference type="SUPFAM" id="SSF55874">
    <property type="entry name" value="ATPase domain of HSP90 chaperone/DNA topoisomerase II/histidine kinase"/>
    <property type="match status" value="1"/>
</dbReference>
<name>A0A2H6LGB3_9NOSO</name>
<dbReference type="InterPro" id="IPR001404">
    <property type="entry name" value="Hsp90_fam"/>
</dbReference>
<dbReference type="Proteomes" id="UP000236527">
    <property type="component" value="Unassembled WGS sequence"/>
</dbReference>
<evidence type="ECO:0000313" key="7">
    <source>
        <dbReference type="Proteomes" id="UP000236527"/>
    </source>
</evidence>
<dbReference type="InterPro" id="IPR036890">
    <property type="entry name" value="HATPase_C_sf"/>
</dbReference>
<comment type="caution">
    <text evidence="6">The sequence shown here is derived from an EMBL/GenBank/DDBJ whole genome shotgun (WGS) entry which is preliminary data.</text>
</comment>